<dbReference type="PROSITE" id="PS01266">
    <property type="entry name" value="ADENYLOSUCCIN_SYN_1"/>
    <property type="match status" value="1"/>
</dbReference>
<keyword evidence="1" id="KW-0547">Nucleotide-binding</keyword>
<proteinExistence type="predicted"/>
<reference evidence="2 3" key="1">
    <citation type="submission" date="2018-06" db="EMBL/GenBank/DDBJ databases">
        <title>A transcriptomic atlas of mushroom development highlights an independent origin of complex multicellularity.</title>
        <authorList>
            <consortium name="DOE Joint Genome Institute"/>
            <person name="Krizsan K."/>
            <person name="Almasi E."/>
            <person name="Merenyi Z."/>
            <person name="Sahu N."/>
            <person name="Viragh M."/>
            <person name="Koszo T."/>
            <person name="Mondo S."/>
            <person name="Kiss B."/>
            <person name="Balint B."/>
            <person name="Kues U."/>
            <person name="Barry K."/>
            <person name="Hegedus J.C."/>
            <person name="Henrissat B."/>
            <person name="Johnson J."/>
            <person name="Lipzen A."/>
            <person name="Ohm R."/>
            <person name="Nagy I."/>
            <person name="Pangilinan J."/>
            <person name="Yan J."/>
            <person name="Xiong Y."/>
            <person name="Grigoriev I.V."/>
            <person name="Hibbett D.S."/>
            <person name="Nagy L.G."/>
        </authorList>
    </citation>
    <scope>NUCLEOTIDE SEQUENCE [LARGE SCALE GENOMIC DNA]</scope>
    <source>
        <strain evidence="2 3">SZMC22713</strain>
    </source>
</reference>
<accession>A0A4Y7Q7H4</accession>
<dbReference type="EMBL" id="ML170172">
    <property type="protein sequence ID" value="TDL23082.1"/>
    <property type="molecule type" value="Genomic_DNA"/>
</dbReference>
<keyword evidence="3" id="KW-1185">Reference proteome</keyword>
<dbReference type="VEuPathDB" id="FungiDB:BD410DRAFT_803100"/>
<dbReference type="Proteomes" id="UP000294933">
    <property type="component" value="Unassembled WGS sequence"/>
</dbReference>
<organism evidence="2 3">
    <name type="scientific">Rickenella mellea</name>
    <dbReference type="NCBI Taxonomy" id="50990"/>
    <lineage>
        <taxon>Eukaryota</taxon>
        <taxon>Fungi</taxon>
        <taxon>Dikarya</taxon>
        <taxon>Basidiomycota</taxon>
        <taxon>Agaricomycotina</taxon>
        <taxon>Agaricomycetes</taxon>
        <taxon>Hymenochaetales</taxon>
        <taxon>Rickenellaceae</taxon>
        <taxon>Rickenella</taxon>
    </lineage>
</organism>
<dbReference type="GO" id="GO:0005525">
    <property type="term" value="F:GTP binding"/>
    <property type="evidence" value="ECO:0007669"/>
    <property type="project" value="UniProtKB-KW"/>
</dbReference>
<name>A0A4Y7Q7H4_9AGAM</name>
<evidence type="ECO:0000313" key="2">
    <source>
        <dbReference type="EMBL" id="TDL23082.1"/>
    </source>
</evidence>
<dbReference type="InterPro" id="IPR018220">
    <property type="entry name" value="Adenylosuccin_syn_GTP-bd"/>
</dbReference>
<evidence type="ECO:0000256" key="1">
    <source>
        <dbReference type="ARBA" id="ARBA00023134"/>
    </source>
</evidence>
<protein>
    <submittedName>
        <fullName evidence="2">Uncharacterized protein</fullName>
    </submittedName>
</protein>
<evidence type="ECO:0000313" key="3">
    <source>
        <dbReference type="Proteomes" id="UP000294933"/>
    </source>
</evidence>
<sequence length="235" mass="25924">MGASSRLLWHGLGDEGKGKSDRDSVGTTVNSVLIVLFPPPLAFSICNKITNTIPFWLRFGLERQAQPVQRFTVVLSTPPGIEIFLIGAYCSESSSSMSWPSLSSTKGEMEGKEIPDGDLESEVSDCHFTVIHMCLKTVQTSGYSKTAFGAYIGVVHQYIDSQSGPDAADFRLLSILVAEIKTVVQAYMCSRGPSLRFSHLRPFWYKPVNLQGRGRATLQQRRGVASILSWQFNPE</sequence>
<gene>
    <name evidence="2" type="ORF">BD410DRAFT_803100</name>
</gene>
<keyword evidence="1" id="KW-0342">GTP-binding</keyword>
<dbReference type="AlphaFoldDB" id="A0A4Y7Q7H4"/>